<dbReference type="PANTHER" id="PTHR47782">
    <property type="entry name" value="ZN(II)2CYS6 TRANSCRIPTION FACTOR (EUROFUNG)-RELATED"/>
    <property type="match status" value="1"/>
</dbReference>
<protein>
    <recommendedName>
        <fullName evidence="9">Xylanolytic transcriptional activator regulatory domain-containing protein</fullName>
    </recommendedName>
</protein>
<dbReference type="PANTHER" id="PTHR47782:SF1">
    <property type="entry name" value="PYRIMIDINE PATHWAY REGULATORY PROTEIN 1"/>
    <property type="match status" value="1"/>
</dbReference>
<keyword evidence="6" id="KW-0804">Transcription</keyword>
<keyword evidence="5" id="KW-0238">DNA-binding</keyword>
<dbReference type="GO" id="GO:0045944">
    <property type="term" value="P:positive regulation of transcription by RNA polymerase II"/>
    <property type="evidence" value="ECO:0007669"/>
    <property type="project" value="TreeGrafter"/>
</dbReference>
<dbReference type="InterPro" id="IPR007219">
    <property type="entry name" value="XnlR_reg_dom"/>
</dbReference>
<accession>A0AAV9NPC6</accession>
<dbReference type="CDD" id="cd12148">
    <property type="entry name" value="fungal_TF_MHR"/>
    <property type="match status" value="1"/>
</dbReference>
<keyword evidence="4" id="KW-0805">Transcription regulation</keyword>
<dbReference type="Pfam" id="PF04082">
    <property type="entry name" value="Fungal_trans"/>
    <property type="match status" value="1"/>
</dbReference>
<evidence type="ECO:0000256" key="7">
    <source>
        <dbReference type="ARBA" id="ARBA00023242"/>
    </source>
</evidence>
<dbReference type="GO" id="GO:0005634">
    <property type="term" value="C:nucleus"/>
    <property type="evidence" value="ECO:0007669"/>
    <property type="project" value="UniProtKB-SubCell"/>
</dbReference>
<dbReference type="GeneID" id="89973306"/>
<dbReference type="SMART" id="SM00906">
    <property type="entry name" value="Fungal_trans"/>
    <property type="match status" value="1"/>
</dbReference>
<dbReference type="GO" id="GO:0008270">
    <property type="term" value="F:zinc ion binding"/>
    <property type="evidence" value="ECO:0007669"/>
    <property type="project" value="InterPro"/>
</dbReference>
<dbReference type="GO" id="GO:0006351">
    <property type="term" value="P:DNA-templated transcription"/>
    <property type="evidence" value="ECO:0007669"/>
    <property type="project" value="InterPro"/>
</dbReference>
<dbReference type="EMBL" id="JAVRRD010000002">
    <property type="protein sequence ID" value="KAK5063052.1"/>
    <property type="molecule type" value="Genomic_DNA"/>
</dbReference>
<keyword evidence="2" id="KW-0479">Metal-binding</keyword>
<dbReference type="CDD" id="cd14723">
    <property type="entry name" value="ZIP_Ppr1"/>
    <property type="match status" value="1"/>
</dbReference>
<comment type="subcellular location">
    <subcellularLocation>
        <location evidence="1">Nucleus</location>
    </subcellularLocation>
</comment>
<feature type="region of interest" description="Disordered" evidence="8">
    <location>
        <begin position="32"/>
        <end position="56"/>
    </location>
</feature>
<dbReference type="GO" id="GO:0000981">
    <property type="term" value="F:DNA-binding transcription factor activity, RNA polymerase II-specific"/>
    <property type="evidence" value="ECO:0007669"/>
    <property type="project" value="TreeGrafter"/>
</dbReference>
<dbReference type="InterPro" id="IPR052202">
    <property type="entry name" value="Yeast_MetPath_Reg"/>
</dbReference>
<keyword evidence="3" id="KW-0862">Zinc</keyword>
<proteinExistence type="predicted"/>
<evidence type="ECO:0000259" key="9">
    <source>
        <dbReference type="SMART" id="SM00906"/>
    </source>
</evidence>
<keyword evidence="11" id="KW-1185">Reference proteome</keyword>
<evidence type="ECO:0000256" key="6">
    <source>
        <dbReference type="ARBA" id="ARBA00023163"/>
    </source>
</evidence>
<dbReference type="GO" id="GO:0043565">
    <property type="term" value="F:sequence-specific DNA binding"/>
    <property type="evidence" value="ECO:0007669"/>
    <property type="project" value="TreeGrafter"/>
</dbReference>
<evidence type="ECO:0000313" key="10">
    <source>
        <dbReference type="EMBL" id="KAK5063052.1"/>
    </source>
</evidence>
<evidence type="ECO:0000256" key="8">
    <source>
        <dbReference type="SAM" id="MobiDB-lite"/>
    </source>
</evidence>
<dbReference type="Proteomes" id="UP001358417">
    <property type="component" value="Unassembled WGS sequence"/>
</dbReference>
<evidence type="ECO:0000256" key="4">
    <source>
        <dbReference type="ARBA" id="ARBA00023015"/>
    </source>
</evidence>
<sequence length="643" mass="72162">MALNSYVHSLEERVAYLELQLRQHGINEREIETAEKATPPSVVSTQQPPRPPSHSLQEAMLTHNASALDAQTTADKVIDLSARRPQDESTFSRILLAELMNLKQKPSVRAQDPFATAEHVMISGLDTSPVSLPTKEAAQTLIKSYFQFANLSLPLLHEPTFVQKLDLLYNMSNVVDLNNVHTTTEARIAVFFVFEVFAVALLTIQKQDPSRIPASLADRYHRAAVRALNEAGLPSDVEGVQALLLVGQYCYHHPTVWAVWKTVGAALRLAVELGLHREPTLDKVDPLTLDTMRRSFWVAYAMDRNISIALTMPSCLSDGAITAQFPSQAEDDNITSNGIVEGADSPFKAKCISHHVFRYRQIQSEMQTVLNEKPFPIRAPGDLSQWQSAMHRRIQTWYEDTPRNDDVGTRERRILENFELTFHRALFYLYQPSLNIPEPPEMSLLLMAEAAIKMIELYRQFFRDHRLTIYWQAVENLSSAGTALMFSYVSSPRVQERLTLRSLESLINICSSVLWGMVEHFPDFKGKRDAFDLTASKVLADLSPSNHSMGTAPAQVHNNEGYIDFAPSISYSSVPTFVVEGANDSRMTASSGIRGPMIQHGGIEPTPHGSASEVEFSLPDFNEIAFDWETFQTTNEFLVPAWT</sequence>
<keyword evidence="7" id="KW-0539">Nucleus</keyword>
<evidence type="ECO:0000256" key="1">
    <source>
        <dbReference type="ARBA" id="ARBA00004123"/>
    </source>
</evidence>
<organism evidence="10 11">
    <name type="scientific">Exophiala bonariae</name>
    <dbReference type="NCBI Taxonomy" id="1690606"/>
    <lineage>
        <taxon>Eukaryota</taxon>
        <taxon>Fungi</taxon>
        <taxon>Dikarya</taxon>
        <taxon>Ascomycota</taxon>
        <taxon>Pezizomycotina</taxon>
        <taxon>Eurotiomycetes</taxon>
        <taxon>Chaetothyriomycetidae</taxon>
        <taxon>Chaetothyriales</taxon>
        <taxon>Herpotrichiellaceae</taxon>
        <taxon>Exophiala</taxon>
    </lineage>
</organism>
<dbReference type="RefSeq" id="XP_064711324.1">
    <property type="nucleotide sequence ID" value="XM_064848700.1"/>
</dbReference>
<gene>
    <name evidence="10" type="ORF">LTR84_005128</name>
</gene>
<evidence type="ECO:0000256" key="2">
    <source>
        <dbReference type="ARBA" id="ARBA00022723"/>
    </source>
</evidence>
<name>A0AAV9NPC6_9EURO</name>
<evidence type="ECO:0000313" key="11">
    <source>
        <dbReference type="Proteomes" id="UP001358417"/>
    </source>
</evidence>
<feature type="domain" description="Xylanolytic transcriptional activator regulatory" evidence="9">
    <location>
        <begin position="259"/>
        <end position="332"/>
    </location>
</feature>
<evidence type="ECO:0000256" key="5">
    <source>
        <dbReference type="ARBA" id="ARBA00023125"/>
    </source>
</evidence>
<comment type="caution">
    <text evidence="10">The sequence shown here is derived from an EMBL/GenBank/DDBJ whole genome shotgun (WGS) entry which is preliminary data.</text>
</comment>
<reference evidence="10 11" key="1">
    <citation type="submission" date="2023-08" db="EMBL/GenBank/DDBJ databases">
        <title>Black Yeasts Isolated from many extreme environments.</title>
        <authorList>
            <person name="Coleine C."/>
            <person name="Stajich J.E."/>
            <person name="Selbmann L."/>
        </authorList>
    </citation>
    <scope>NUCLEOTIDE SEQUENCE [LARGE SCALE GENOMIC DNA]</scope>
    <source>
        <strain evidence="10 11">CCFEE 5792</strain>
    </source>
</reference>
<evidence type="ECO:0000256" key="3">
    <source>
        <dbReference type="ARBA" id="ARBA00022833"/>
    </source>
</evidence>
<dbReference type="AlphaFoldDB" id="A0AAV9NPC6"/>